<protein>
    <recommendedName>
        <fullName evidence="3">F-box domain-containing protein</fullName>
    </recommendedName>
</protein>
<dbReference type="GeneID" id="85349470"/>
<dbReference type="SUPFAM" id="SSF52047">
    <property type="entry name" value="RNI-like"/>
    <property type="match status" value="1"/>
</dbReference>
<dbReference type="RefSeq" id="XP_060323911.1">
    <property type="nucleotide sequence ID" value="XM_060465922.1"/>
</dbReference>
<evidence type="ECO:0008006" key="3">
    <source>
        <dbReference type="Google" id="ProtNLM"/>
    </source>
</evidence>
<evidence type="ECO:0000313" key="2">
    <source>
        <dbReference type="Proteomes" id="UP001175211"/>
    </source>
</evidence>
<name>A0AA39JFX3_ARMTA</name>
<proteinExistence type="predicted"/>
<reference evidence="1" key="1">
    <citation type="submission" date="2023-06" db="EMBL/GenBank/DDBJ databases">
        <authorList>
            <consortium name="Lawrence Berkeley National Laboratory"/>
            <person name="Ahrendt S."/>
            <person name="Sahu N."/>
            <person name="Indic B."/>
            <person name="Wong-Bajracharya J."/>
            <person name="Merenyi Z."/>
            <person name="Ke H.-M."/>
            <person name="Monk M."/>
            <person name="Kocsube S."/>
            <person name="Drula E."/>
            <person name="Lipzen A."/>
            <person name="Balint B."/>
            <person name="Henrissat B."/>
            <person name="Andreopoulos B."/>
            <person name="Martin F.M."/>
            <person name="Harder C.B."/>
            <person name="Rigling D."/>
            <person name="Ford K.L."/>
            <person name="Foster G.D."/>
            <person name="Pangilinan J."/>
            <person name="Papanicolaou A."/>
            <person name="Barry K."/>
            <person name="LaButti K."/>
            <person name="Viragh M."/>
            <person name="Koriabine M."/>
            <person name="Yan M."/>
            <person name="Riley R."/>
            <person name="Champramary S."/>
            <person name="Plett K.L."/>
            <person name="Tsai I.J."/>
            <person name="Slot J."/>
            <person name="Sipos G."/>
            <person name="Plett J."/>
            <person name="Nagy L.G."/>
            <person name="Grigoriev I.V."/>
        </authorList>
    </citation>
    <scope>NUCLEOTIDE SEQUENCE</scope>
    <source>
        <strain evidence="1">CCBAS 213</strain>
    </source>
</reference>
<sequence length="468" mass="53169">MMFSSLPVELLCKITSLPSLEEKKNLRLTSRKFCDLATPLVFQTVSLSLNEERRYQECMSFLEALVSRVYLARHIQTLRIHGSFDPPYGKGGFWYEITNGRQRAIRLIEKRLLGGIPSLVSLRSLYFSGFHPGELGLDSVNAIMLALSNLPLLSVLNIGLHHGQASYLDFHDLDNISFNGKHGLDIIPSLVARSPNLTRLRLSSPHQTRAVPEAALDIFAGLRKGKLSCVEQLTLEGALTLPTHDVPIIVPHLRRLTSLRIHITDVAEEFWSALRIEMIHLEDVSVDIVNDALLEYLGSYSGSRTMMLITEQEVDHGSPEFWRNILPRHADTLVELYVQPKYAGRWCLDTRSLDAIRQCKRLEILRVKVDQEKLDVNDKTNIITRILEGLYEWPCLTNLELISIQTPVISRLLSNDEFDAIRKIVVAFRCTNPTDGAFRLKVSISYADYCLSRRKLDPGVYSFKEVDM</sequence>
<dbReference type="AlphaFoldDB" id="A0AA39JFX3"/>
<comment type="caution">
    <text evidence="1">The sequence shown here is derived from an EMBL/GenBank/DDBJ whole genome shotgun (WGS) entry which is preliminary data.</text>
</comment>
<accession>A0AA39JFX3</accession>
<dbReference type="InterPro" id="IPR032675">
    <property type="entry name" value="LRR_dom_sf"/>
</dbReference>
<evidence type="ECO:0000313" key="1">
    <source>
        <dbReference type="EMBL" id="KAK0441225.1"/>
    </source>
</evidence>
<dbReference type="Gene3D" id="3.80.10.10">
    <property type="entry name" value="Ribonuclease Inhibitor"/>
    <property type="match status" value="1"/>
</dbReference>
<dbReference type="Proteomes" id="UP001175211">
    <property type="component" value="Unassembled WGS sequence"/>
</dbReference>
<dbReference type="EMBL" id="JAUEPS010000071">
    <property type="protein sequence ID" value="KAK0441225.1"/>
    <property type="molecule type" value="Genomic_DNA"/>
</dbReference>
<organism evidence="1 2">
    <name type="scientific">Armillaria tabescens</name>
    <name type="common">Ringless honey mushroom</name>
    <name type="synonym">Agaricus tabescens</name>
    <dbReference type="NCBI Taxonomy" id="1929756"/>
    <lineage>
        <taxon>Eukaryota</taxon>
        <taxon>Fungi</taxon>
        <taxon>Dikarya</taxon>
        <taxon>Basidiomycota</taxon>
        <taxon>Agaricomycotina</taxon>
        <taxon>Agaricomycetes</taxon>
        <taxon>Agaricomycetidae</taxon>
        <taxon>Agaricales</taxon>
        <taxon>Marasmiineae</taxon>
        <taxon>Physalacriaceae</taxon>
        <taxon>Desarmillaria</taxon>
    </lineage>
</organism>
<keyword evidence="2" id="KW-1185">Reference proteome</keyword>
<gene>
    <name evidence="1" type="ORF">EV420DRAFT_1121578</name>
</gene>